<evidence type="ECO:0000256" key="1">
    <source>
        <dbReference type="ARBA" id="ARBA00004651"/>
    </source>
</evidence>
<evidence type="ECO:0000313" key="15">
    <source>
        <dbReference type="Proteomes" id="UP001500604"/>
    </source>
</evidence>
<evidence type="ECO:0000256" key="2">
    <source>
        <dbReference type="ARBA" id="ARBA00006434"/>
    </source>
</evidence>
<feature type="transmembrane region" description="Helical" evidence="13">
    <location>
        <begin position="282"/>
        <end position="298"/>
    </location>
</feature>
<dbReference type="Gene3D" id="1.20.1730.10">
    <property type="entry name" value="Sodium/glucose cotransporter"/>
    <property type="match status" value="1"/>
</dbReference>
<keyword evidence="4" id="KW-1003">Cell membrane</keyword>
<dbReference type="InterPro" id="IPR000839">
    <property type="entry name" value="Porin_Oms28"/>
</dbReference>
<dbReference type="EMBL" id="BAABFL010000448">
    <property type="protein sequence ID" value="GAA4651324.1"/>
    <property type="molecule type" value="Genomic_DNA"/>
</dbReference>
<dbReference type="PROSITE" id="PS50283">
    <property type="entry name" value="NA_SOLUT_SYMP_3"/>
    <property type="match status" value="1"/>
</dbReference>
<keyword evidence="7 13" id="KW-1133">Transmembrane helix</keyword>
<evidence type="ECO:0000256" key="11">
    <source>
        <dbReference type="ARBA" id="ARBA00023201"/>
    </source>
</evidence>
<feature type="transmembrane region" description="Helical" evidence="13">
    <location>
        <begin position="304"/>
        <end position="325"/>
    </location>
</feature>
<feature type="transmembrane region" description="Helical" evidence="13">
    <location>
        <begin position="332"/>
        <end position="351"/>
    </location>
</feature>
<dbReference type="InterPro" id="IPR001734">
    <property type="entry name" value="Na/solute_symporter"/>
</dbReference>
<gene>
    <name evidence="14" type="ORF">GCM10023116_36080</name>
</gene>
<keyword evidence="8" id="KW-0915">Sodium</keyword>
<keyword evidence="9" id="KW-0406">Ion transport</keyword>
<name>A0ABP8V5R1_9GAMM</name>
<evidence type="ECO:0000313" key="14">
    <source>
        <dbReference type="EMBL" id="GAA4651324.1"/>
    </source>
</evidence>
<protein>
    <recommendedName>
        <fullName evidence="16">Sodium:proline symporter</fullName>
    </recommendedName>
</protein>
<feature type="transmembrane region" description="Helical" evidence="13">
    <location>
        <begin position="12"/>
        <end position="32"/>
    </location>
</feature>
<evidence type="ECO:0000256" key="3">
    <source>
        <dbReference type="ARBA" id="ARBA00022448"/>
    </source>
</evidence>
<dbReference type="InterPro" id="IPR050277">
    <property type="entry name" value="Sodium:Solute_Symporter"/>
</dbReference>
<reference evidence="15" key="1">
    <citation type="journal article" date="2019" name="Int. J. Syst. Evol. Microbiol.">
        <title>The Global Catalogue of Microorganisms (GCM) 10K type strain sequencing project: providing services to taxonomists for standard genome sequencing and annotation.</title>
        <authorList>
            <consortium name="The Broad Institute Genomics Platform"/>
            <consortium name="The Broad Institute Genome Sequencing Center for Infectious Disease"/>
            <person name="Wu L."/>
            <person name="Ma J."/>
        </authorList>
    </citation>
    <scope>NUCLEOTIDE SEQUENCE [LARGE SCALE GENOMIC DNA]</scope>
    <source>
        <strain evidence="15">JCM 17805</strain>
    </source>
</reference>
<accession>A0ABP8V5R1</accession>
<comment type="subcellular location">
    <subcellularLocation>
        <location evidence="1">Cell membrane</location>
        <topology evidence="1">Multi-pass membrane protein</topology>
    </subcellularLocation>
</comment>
<evidence type="ECO:0000256" key="6">
    <source>
        <dbReference type="ARBA" id="ARBA00022847"/>
    </source>
</evidence>
<keyword evidence="15" id="KW-1185">Reference proteome</keyword>
<evidence type="ECO:0000256" key="4">
    <source>
        <dbReference type="ARBA" id="ARBA00022475"/>
    </source>
</evidence>
<dbReference type="PANTHER" id="PTHR48086:SF3">
    <property type="entry name" value="SODIUM_PROLINE SYMPORTER"/>
    <property type="match status" value="1"/>
</dbReference>
<dbReference type="InterPro" id="IPR018212">
    <property type="entry name" value="Na/solute_symporter_CS"/>
</dbReference>
<dbReference type="PROSITE" id="PS00456">
    <property type="entry name" value="NA_SOLUT_SYMP_1"/>
    <property type="match status" value="1"/>
</dbReference>
<evidence type="ECO:0000256" key="7">
    <source>
        <dbReference type="ARBA" id="ARBA00022989"/>
    </source>
</evidence>
<feature type="transmembrane region" description="Helical" evidence="13">
    <location>
        <begin position="59"/>
        <end position="83"/>
    </location>
</feature>
<comment type="catalytic activity">
    <reaction evidence="12">
        <text>L-proline(in) + Na(+)(in) = L-proline(out) + Na(+)(out)</text>
        <dbReference type="Rhea" id="RHEA:28967"/>
        <dbReference type="ChEBI" id="CHEBI:29101"/>
        <dbReference type="ChEBI" id="CHEBI:60039"/>
    </reaction>
</comment>
<evidence type="ECO:0000256" key="12">
    <source>
        <dbReference type="ARBA" id="ARBA00033708"/>
    </source>
</evidence>
<evidence type="ECO:0000256" key="8">
    <source>
        <dbReference type="ARBA" id="ARBA00023053"/>
    </source>
</evidence>
<dbReference type="RefSeq" id="WP_345197684.1">
    <property type="nucleotide sequence ID" value="NZ_BAABFL010000448.1"/>
</dbReference>
<evidence type="ECO:0000256" key="5">
    <source>
        <dbReference type="ARBA" id="ARBA00022692"/>
    </source>
</evidence>
<evidence type="ECO:0000256" key="13">
    <source>
        <dbReference type="SAM" id="Phobius"/>
    </source>
</evidence>
<feature type="transmembrane region" description="Helical" evidence="13">
    <location>
        <begin position="240"/>
        <end position="261"/>
    </location>
</feature>
<evidence type="ECO:0000256" key="10">
    <source>
        <dbReference type="ARBA" id="ARBA00023136"/>
    </source>
</evidence>
<sequence>MNAAILGYYYGLWGTLAYATYYLSFLTGGLIIDSLRFRHNCNSIQDFLRQRFGTVGTRCYNLVIGVRLISEVFANLLVFGLLFGAVGSQQYIGAIALFSLLTLFYAGRGGLHASLRTDVFQMGLFLAVLLTLVALMLGHSEFSTTDFLFKPFEFSDPGAVLIAVALLQVISYPMHDPVMMDRGFIADRQTTQRSFLHASWIGVFCIILFGLLGIFAGAHAQSGEAMNTVLTRLLGEVPMLLFSFSLVISAMSTLDSTLSSAAKLIVSDMKLGVESVDNGRKVMVLFMLAGLIMIYLGPKDLFSAVAVSGTASMYLTPVILFSLWGGRIDIPVWSYLIAFVVALAGAGLYFAETAGYLQLMEPLFGTVHKYNKLLIICLIVLTVGCSAFALGMLLSRRKLASVTYSTGDA</sequence>
<dbReference type="PANTHER" id="PTHR48086">
    <property type="entry name" value="SODIUM/PROLINE SYMPORTER-RELATED"/>
    <property type="match status" value="1"/>
</dbReference>
<feature type="transmembrane region" description="Helical" evidence="13">
    <location>
        <begin position="371"/>
        <end position="394"/>
    </location>
</feature>
<keyword evidence="6" id="KW-0769">Symport</keyword>
<comment type="similarity">
    <text evidence="2">Belongs to the sodium:solute symporter (SSF) (TC 2.A.21) family.</text>
</comment>
<feature type="transmembrane region" description="Helical" evidence="13">
    <location>
        <begin position="119"/>
        <end position="137"/>
    </location>
</feature>
<proteinExistence type="inferred from homology"/>
<feature type="transmembrane region" description="Helical" evidence="13">
    <location>
        <begin position="157"/>
        <end position="174"/>
    </location>
</feature>
<organism evidence="14 15">
    <name type="scientific">Kistimonas scapharcae</name>
    <dbReference type="NCBI Taxonomy" id="1036133"/>
    <lineage>
        <taxon>Bacteria</taxon>
        <taxon>Pseudomonadati</taxon>
        <taxon>Pseudomonadota</taxon>
        <taxon>Gammaproteobacteria</taxon>
        <taxon>Oceanospirillales</taxon>
        <taxon>Endozoicomonadaceae</taxon>
        <taxon>Kistimonas</taxon>
    </lineage>
</organism>
<comment type="caution">
    <text evidence="14">The sequence shown here is derived from an EMBL/GenBank/DDBJ whole genome shotgun (WGS) entry which is preliminary data.</text>
</comment>
<dbReference type="InterPro" id="IPR038377">
    <property type="entry name" value="Na/Glc_symporter_sf"/>
</dbReference>
<feature type="transmembrane region" description="Helical" evidence="13">
    <location>
        <begin position="195"/>
        <end position="220"/>
    </location>
</feature>
<dbReference type="Proteomes" id="UP001500604">
    <property type="component" value="Unassembled WGS sequence"/>
</dbReference>
<keyword evidence="5 13" id="KW-0812">Transmembrane</keyword>
<evidence type="ECO:0000256" key="9">
    <source>
        <dbReference type="ARBA" id="ARBA00023065"/>
    </source>
</evidence>
<dbReference type="PRINTS" id="PR01027">
    <property type="entry name" value="OMS28PORIN"/>
</dbReference>
<keyword evidence="11" id="KW-0739">Sodium transport</keyword>
<keyword evidence="10 13" id="KW-0472">Membrane</keyword>
<feature type="transmembrane region" description="Helical" evidence="13">
    <location>
        <begin position="89"/>
        <end position="107"/>
    </location>
</feature>
<keyword evidence="3" id="KW-0813">Transport</keyword>
<evidence type="ECO:0008006" key="16">
    <source>
        <dbReference type="Google" id="ProtNLM"/>
    </source>
</evidence>